<accession>A0ACB8XNF1</accession>
<evidence type="ECO:0000313" key="1">
    <source>
        <dbReference type="EMBL" id="KAI3669961.1"/>
    </source>
</evidence>
<evidence type="ECO:0000313" key="2">
    <source>
        <dbReference type="Proteomes" id="UP001055879"/>
    </source>
</evidence>
<name>A0ACB8XNF1_ARCLA</name>
<comment type="caution">
    <text evidence="1">The sequence shown here is derived from an EMBL/GenBank/DDBJ whole genome shotgun (WGS) entry which is preliminary data.</text>
</comment>
<organism evidence="1 2">
    <name type="scientific">Arctium lappa</name>
    <name type="common">Greater burdock</name>
    <name type="synonym">Lappa major</name>
    <dbReference type="NCBI Taxonomy" id="4217"/>
    <lineage>
        <taxon>Eukaryota</taxon>
        <taxon>Viridiplantae</taxon>
        <taxon>Streptophyta</taxon>
        <taxon>Embryophyta</taxon>
        <taxon>Tracheophyta</taxon>
        <taxon>Spermatophyta</taxon>
        <taxon>Magnoliopsida</taxon>
        <taxon>eudicotyledons</taxon>
        <taxon>Gunneridae</taxon>
        <taxon>Pentapetalae</taxon>
        <taxon>asterids</taxon>
        <taxon>campanulids</taxon>
        <taxon>Asterales</taxon>
        <taxon>Asteraceae</taxon>
        <taxon>Carduoideae</taxon>
        <taxon>Cardueae</taxon>
        <taxon>Arctiinae</taxon>
        <taxon>Arctium</taxon>
    </lineage>
</organism>
<reference evidence="1 2" key="2">
    <citation type="journal article" date="2022" name="Mol. Ecol. Resour.">
        <title>The genomes of chicory, endive, great burdock and yacon provide insights into Asteraceae paleo-polyploidization history and plant inulin production.</title>
        <authorList>
            <person name="Fan W."/>
            <person name="Wang S."/>
            <person name="Wang H."/>
            <person name="Wang A."/>
            <person name="Jiang F."/>
            <person name="Liu H."/>
            <person name="Zhao H."/>
            <person name="Xu D."/>
            <person name="Zhang Y."/>
        </authorList>
    </citation>
    <scope>NUCLEOTIDE SEQUENCE [LARGE SCALE GENOMIC DNA]</scope>
    <source>
        <strain evidence="2">cv. Niubang</strain>
    </source>
</reference>
<dbReference type="EMBL" id="CM042062">
    <property type="protein sequence ID" value="KAI3669961.1"/>
    <property type="molecule type" value="Genomic_DNA"/>
</dbReference>
<protein>
    <submittedName>
        <fullName evidence="1">Uncharacterized protein</fullName>
    </submittedName>
</protein>
<reference evidence="2" key="1">
    <citation type="journal article" date="2022" name="Mol. Ecol. Resour.">
        <title>The genomes of chicory, endive, great burdock and yacon provide insights into Asteraceae palaeo-polyploidization history and plant inulin production.</title>
        <authorList>
            <person name="Fan W."/>
            <person name="Wang S."/>
            <person name="Wang H."/>
            <person name="Wang A."/>
            <person name="Jiang F."/>
            <person name="Liu H."/>
            <person name="Zhao H."/>
            <person name="Xu D."/>
            <person name="Zhang Y."/>
        </authorList>
    </citation>
    <scope>NUCLEOTIDE SEQUENCE [LARGE SCALE GENOMIC DNA]</scope>
    <source>
        <strain evidence="2">cv. Niubang</strain>
    </source>
</reference>
<keyword evidence="2" id="KW-1185">Reference proteome</keyword>
<gene>
    <name evidence="1" type="ORF">L6452_41481</name>
</gene>
<dbReference type="Proteomes" id="UP001055879">
    <property type="component" value="Linkage Group LG16"/>
</dbReference>
<sequence>MNVSPSVIAGWASILNYEERFRNRDSIRRYFFSIEMMVDPLLRMRSVDEKTQYAIFRSNLEAATRHWPNLMKMKDIDLTAMKKEIERFTSMDPDIKLQILRQAYETLFERLEF</sequence>
<proteinExistence type="predicted"/>